<feature type="signal peptide" evidence="1">
    <location>
        <begin position="1"/>
        <end position="21"/>
    </location>
</feature>
<dbReference type="PANTHER" id="PTHR37953">
    <property type="entry name" value="UPF0127 PROTEIN MJ1496"/>
    <property type="match status" value="1"/>
</dbReference>
<dbReference type="AlphaFoldDB" id="A0A132BSZ9"/>
<dbReference type="PANTHER" id="PTHR37953:SF1">
    <property type="entry name" value="UPF0127 PROTEIN MJ1496"/>
    <property type="match status" value="1"/>
</dbReference>
<dbReference type="Proteomes" id="UP000068382">
    <property type="component" value="Unassembled WGS sequence"/>
</dbReference>
<keyword evidence="1" id="KW-0732">Signal</keyword>
<reference evidence="2 3" key="1">
    <citation type="submission" date="2015-12" db="EMBL/GenBank/DDBJ databases">
        <title>Genome sequence of the marine Rhodobacteraceae strain O3.65, Candidatus Tritonibacter horizontis.</title>
        <authorList>
            <person name="Poehlein A."/>
            <person name="Giebel H.A."/>
            <person name="Voget S."/>
            <person name="Brinkhoff T."/>
        </authorList>
    </citation>
    <scope>NUCLEOTIDE SEQUENCE [LARGE SCALE GENOMIC DNA]</scope>
    <source>
        <strain evidence="2 3">O3.65</strain>
    </source>
</reference>
<comment type="caution">
    <text evidence="2">The sequence shown here is derived from an EMBL/GenBank/DDBJ whole genome shotgun (WGS) entry which is preliminary data.</text>
</comment>
<evidence type="ECO:0008006" key="4">
    <source>
        <dbReference type="Google" id="ProtNLM"/>
    </source>
</evidence>
<accession>A0A132BSZ9</accession>
<sequence length="155" mass="17204">MRAGSYVWAVIFWLAAVCAQAACQADQVELRGPWGQAQFSIEIADTADSRALGLMHRADMPRRHGMLFVYETPQRVAFWMKNTLIPLDMIFVESDGVISHIHENAIPGDLTSIPGGDQVLVVLELNAGLVRDLGITVGSQMRHKVFSQERAIWPC</sequence>
<protein>
    <recommendedName>
        <fullName evidence="4">ACR</fullName>
    </recommendedName>
</protein>
<dbReference type="InterPro" id="IPR003795">
    <property type="entry name" value="DUF192"/>
</dbReference>
<dbReference type="RefSeq" id="WP_068248566.1">
    <property type="nucleotide sequence ID" value="NZ_LPUY01000134.1"/>
</dbReference>
<dbReference type="Pfam" id="PF02643">
    <property type="entry name" value="DUF192"/>
    <property type="match status" value="1"/>
</dbReference>
<gene>
    <name evidence="2" type="ORF">TRIHO_42730</name>
</gene>
<keyword evidence="3" id="KW-1185">Reference proteome</keyword>
<feature type="chain" id="PRO_5007288479" description="ACR" evidence="1">
    <location>
        <begin position="22"/>
        <end position="155"/>
    </location>
</feature>
<dbReference type="PATRIC" id="fig|1768241.3.peg.4466"/>
<evidence type="ECO:0000313" key="2">
    <source>
        <dbReference type="EMBL" id="KUP90917.1"/>
    </source>
</evidence>
<dbReference type="OrthoDB" id="9808290at2"/>
<dbReference type="Gene3D" id="2.60.120.1140">
    <property type="entry name" value="Protein of unknown function DUF192"/>
    <property type="match status" value="1"/>
</dbReference>
<proteinExistence type="predicted"/>
<name>A0A132BSZ9_9RHOB</name>
<evidence type="ECO:0000256" key="1">
    <source>
        <dbReference type="SAM" id="SignalP"/>
    </source>
</evidence>
<evidence type="ECO:0000313" key="3">
    <source>
        <dbReference type="Proteomes" id="UP000068382"/>
    </source>
</evidence>
<organism evidence="2 3">
    <name type="scientific">Tritonibacter horizontis</name>
    <dbReference type="NCBI Taxonomy" id="1768241"/>
    <lineage>
        <taxon>Bacteria</taxon>
        <taxon>Pseudomonadati</taxon>
        <taxon>Pseudomonadota</taxon>
        <taxon>Alphaproteobacteria</taxon>
        <taxon>Rhodobacterales</taxon>
        <taxon>Paracoccaceae</taxon>
        <taxon>Tritonibacter</taxon>
    </lineage>
</organism>
<dbReference type="EMBL" id="LPUY01000134">
    <property type="protein sequence ID" value="KUP90917.1"/>
    <property type="molecule type" value="Genomic_DNA"/>
</dbReference>
<dbReference type="InterPro" id="IPR038695">
    <property type="entry name" value="Saro_0823-like_sf"/>
</dbReference>